<protein>
    <submittedName>
        <fullName evidence="2">(California timema) hypothetical protein</fullName>
    </submittedName>
</protein>
<dbReference type="AlphaFoldDB" id="A0A7R9IWW8"/>
<accession>A0A7R9IWW8</accession>
<evidence type="ECO:0000256" key="1">
    <source>
        <dbReference type="SAM" id="MobiDB-lite"/>
    </source>
</evidence>
<name>A0A7R9IWW8_TIMCA</name>
<sequence>MKGVVHENPRIGLDGESEEASFTSDEVTSPVKLRPKNRKLSEQDINKRLSLPADLHLPESFVAKQNVSPTVEGPLSRSTRRQSLSEIGFGRMETYTKLHKLGQILKNLKHKALCALPAAIGQLVELFFHVRLMTWSMLQYVLDAWLPPPLSPSGSSSISSSTSLSLDSCCSLIISAASRVPQTVMSSSAAMYFSYVQSGANLCQVSSSHGRGPICGSEEGPGWELASIGGGSFGSLALAAVGSTWTAASSSTDKTNWACRKQL</sequence>
<evidence type="ECO:0000313" key="2">
    <source>
        <dbReference type="EMBL" id="CAD7568392.1"/>
    </source>
</evidence>
<gene>
    <name evidence="2" type="ORF">TCMB3V08_LOCUS1161</name>
</gene>
<reference evidence="2" key="1">
    <citation type="submission" date="2020-11" db="EMBL/GenBank/DDBJ databases">
        <authorList>
            <person name="Tran Van P."/>
        </authorList>
    </citation>
    <scope>NUCLEOTIDE SEQUENCE</scope>
</reference>
<dbReference type="EMBL" id="OE179311">
    <property type="protein sequence ID" value="CAD7568392.1"/>
    <property type="molecule type" value="Genomic_DNA"/>
</dbReference>
<feature type="region of interest" description="Disordered" evidence="1">
    <location>
        <begin position="1"/>
        <end position="30"/>
    </location>
</feature>
<proteinExistence type="predicted"/>
<organism evidence="2">
    <name type="scientific">Timema californicum</name>
    <name type="common">California timema</name>
    <name type="synonym">Walking stick</name>
    <dbReference type="NCBI Taxonomy" id="61474"/>
    <lineage>
        <taxon>Eukaryota</taxon>
        <taxon>Metazoa</taxon>
        <taxon>Ecdysozoa</taxon>
        <taxon>Arthropoda</taxon>
        <taxon>Hexapoda</taxon>
        <taxon>Insecta</taxon>
        <taxon>Pterygota</taxon>
        <taxon>Neoptera</taxon>
        <taxon>Polyneoptera</taxon>
        <taxon>Phasmatodea</taxon>
        <taxon>Timematodea</taxon>
        <taxon>Timematoidea</taxon>
        <taxon>Timematidae</taxon>
        <taxon>Timema</taxon>
    </lineage>
</organism>